<keyword evidence="1" id="KW-0732">Signal</keyword>
<dbReference type="RefSeq" id="WP_335737624.1">
    <property type="nucleotide sequence ID" value="NZ_JALAAR010000021.1"/>
</dbReference>
<evidence type="ECO:0000313" key="3">
    <source>
        <dbReference type="Proteomes" id="UP001375382"/>
    </source>
</evidence>
<accession>A0ABU8CB62</accession>
<organism evidence="2 3">
    <name type="scientific">Rheinheimera muenzenbergensis</name>
    <dbReference type="NCBI Taxonomy" id="1193628"/>
    <lineage>
        <taxon>Bacteria</taxon>
        <taxon>Pseudomonadati</taxon>
        <taxon>Pseudomonadota</taxon>
        <taxon>Gammaproteobacteria</taxon>
        <taxon>Chromatiales</taxon>
        <taxon>Chromatiaceae</taxon>
        <taxon>Rheinheimera</taxon>
    </lineage>
</organism>
<feature type="signal peptide" evidence="1">
    <location>
        <begin position="1"/>
        <end position="22"/>
    </location>
</feature>
<evidence type="ECO:0000256" key="1">
    <source>
        <dbReference type="SAM" id="SignalP"/>
    </source>
</evidence>
<reference evidence="2 3" key="1">
    <citation type="journal article" date="2023" name="Ecotoxicol. Environ. Saf.">
        <title>Mercury remediation potential of mercury-resistant strain Rheinheimera metallidurans sp. nov. isolated from a municipal waste dumping site.</title>
        <authorList>
            <person name="Yadav V."/>
            <person name="Manjhi A."/>
            <person name="Vadakedath N."/>
        </authorList>
    </citation>
    <scope>NUCLEOTIDE SEQUENCE [LARGE SCALE GENOMIC DNA]</scope>
    <source>
        <strain evidence="2 3">E-49</strain>
    </source>
</reference>
<feature type="chain" id="PRO_5046473506" evidence="1">
    <location>
        <begin position="23"/>
        <end position="163"/>
    </location>
</feature>
<dbReference type="EMBL" id="JALAAR010000021">
    <property type="protein sequence ID" value="MEH8019226.1"/>
    <property type="molecule type" value="Genomic_DNA"/>
</dbReference>
<sequence>MQHIKLTVLALSAALLSCTSLAQDEQKIEVIKTDSKAKVIWLDNGDSQTINLDGVDLSDKAALQQALSALPEEKRNKLIAMFSEGENGKVHILSGADGVALHSKKMVIELDKDSDSEAVEHKVIKIHRSGKGGEFELVTSLLENGKFSKEQLQQLQALLDAKH</sequence>
<proteinExistence type="predicted"/>
<keyword evidence="3" id="KW-1185">Reference proteome</keyword>
<dbReference type="PROSITE" id="PS51257">
    <property type="entry name" value="PROKAR_LIPOPROTEIN"/>
    <property type="match status" value="1"/>
</dbReference>
<name>A0ABU8CB62_9GAMM</name>
<comment type="caution">
    <text evidence="2">The sequence shown here is derived from an EMBL/GenBank/DDBJ whole genome shotgun (WGS) entry which is preliminary data.</text>
</comment>
<evidence type="ECO:0000313" key="2">
    <source>
        <dbReference type="EMBL" id="MEH8019226.1"/>
    </source>
</evidence>
<dbReference type="Proteomes" id="UP001375382">
    <property type="component" value="Unassembled WGS sequence"/>
</dbReference>
<protein>
    <submittedName>
        <fullName evidence="2">Uncharacterized protein</fullName>
    </submittedName>
</protein>
<gene>
    <name evidence="2" type="ORF">MN202_18465</name>
</gene>